<feature type="compositionally biased region" description="Acidic residues" evidence="1">
    <location>
        <begin position="40"/>
        <end position="52"/>
    </location>
</feature>
<keyword evidence="2" id="KW-0472">Membrane</keyword>
<accession>A0A3P7HFT4</accession>
<proteinExistence type="predicted"/>
<keyword evidence="2" id="KW-0812">Transmembrane</keyword>
<evidence type="ECO:0000256" key="2">
    <source>
        <dbReference type="SAM" id="Phobius"/>
    </source>
</evidence>
<evidence type="ECO:0000256" key="1">
    <source>
        <dbReference type="SAM" id="MobiDB-lite"/>
    </source>
</evidence>
<dbReference type="AlphaFoldDB" id="A0A3P7HFT4"/>
<name>A0A3P7HFT4_TOXCA</name>
<evidence type="ECO:0000313" key="3">
    <source>
        <dbReference type="EMBL" id="VDM33372.1"/>
    </source>
</evidence>
<gene>
    <name evidence="3" type="ORF">TCNE_LOCUS4965</name>
</gene>
<sequence>MLPYAVDDVVKGRRRAPDASNVEMMVDEEGNLVEVGGVDDLNEASDGEDEESAVSSQSTAASKTSSRKNLNISVPKTLHSSVQQRLMVLLCGIVPLIFVLCCAAMFAHLK</sequence>
<organism evidence="3">
    <name type="scientific">Toxocara canis</name>
    <name type="common">Canine roundworm</name>
    <dbReference type="NCBI Taxonomy" id="6265"/>
    <lineage>
        <taxon>Eukaryota</taxon>
        <taxon>Metazoa</taxon>
        <taxon>Ecdysozoa</taxon>
        <taxon>Nematoda</taxon>
        <taxon>Chromadorea</taxon>
        <taxon>Rhabditida</taxon>
        <taxon>Spirurina</taxon>
        <taxon>Ascaridomorpha</taxon>
        <taxon>Ascaridoidea</taxon>
        <taxon>Toxocaridae</taxon>
        <taxon>Toxocara</taxon>
    </lineage>
</organism>
<protein>
    <submittedName>
        <fullName evidence="3">Uncharacterized protein</fullName>
    </submittedName>
</protein>
<keyword evidence="2" id="KW-1133">Transmembrane helix</keyword>
<feature type="transmembrane region" description="Helical" evidence="2">
    <location>
        <begin position="86"/>
        <end position="109"/>
    </location>
</feature>
<feature type="compositionally biased region" description="Low complexity" evidence="1">
    <location>
        <begin position="53"/>
        <end position="64"/>
    </location>
</feature>
<reference evidence="3" key="1">
    <citation type="submission" date="2018-11" db="EMBL/GenBank/DDBJ databases">
        <authorList>
            <consortium name="Pathogen Informatics"/>
        </authorList>
    </citation>
    <scope>NUCLEOTIDE SEQUENCE [LARGE SCALE GENOMIC DNA]</scope>
</reference>
<dbReference type="EMBL" id="UYWY01010074">
    <property type="protein sequence ID" value="VDM33372.1"/>
    <property type="molecule type" value="Genomic_DNA"/>
</dbReference>
<feature type="region of interest" description="Disordered" evidence="1">
    <location>
        <begin position="39"/>
        <end position="68"/>
    </location>
</feature>